<dbReference type="AlphaFoldDB" id="A0A077LW12"/>
<comment type="cofactor">
    <cofactor evidence="1">
        <name>Mg(2+)</name>
        <dbReference type="ChEBI" id="CHEBI:18420"/>
    </cofactor>
</comment>
<evidence type="ECO:0000259" key="4">
    <source>
        <dbReference type="PROSITE" id="PS51462"/>
    </source>
</evidence>
<dbReference type="STRING" id="1194083.BN12_2580003"/>
<dbReference type="GO" id="GO:0016787">
    <property type="term" value="F:hydrolase activity"/>
    <property type="evidence" value="ECO:0007669"/>
    <property type="project" value="UniProtKB-KW"/>
</dbReference>
<sequence>MTLEGPDEEWTRQADGRLFRRAARVVVLDEDDRLLLVQGHDIDEPTQRWWFTVGGGIAPDESDAAGALRELAEETGLILDESRLEGPVITRTAEFPFLGDVCRQDEVFYLTRVTLSEAAAPLSRAGWTDVETSFVDEIRWWHLADLRASAGTVYPVELPDLVESLLPGWDGRCVDLGVQQDD</sequence>
<dbReference type="PROSITE" id="PS00893">
    <property type="entry name" value="NUDIX_BOX"/>
    <property type="match status" value="1"/>
</dbReference>
<proteinExistence type="predicted"/>
<dbReference type="InterPro" id="IPR015797">
    <property type="entry name" value="NUDIX_hydrolase-like_dom_sf"/>
</dbReference>
<keyword evidence="2 5" id="KW-0378">Hydrolase</keyword>
<dbReference type="PANTHER" id="PTHR43046">
    <property type="entry name" value="GDP-MANNOSE MANNOSYL HYDROLASE"/>
    <property type="match status" value="1"/>
</dbReference>
<dbReference type="Pfam" id="PF00293">
    <property type="entry name" value="NUDIX"/>
    <property type="match status" value="1"/>
</dbReference>
<protein>
    <submittedName>
        <fullName evidence="5">NUDIX hydrolase</fullName>
    </submittedName>
</protein>
<name>A0A077LW12_9MICO</name>
<keyword evidence="6" id="KW-1185">Reference proteome</keyword>
<comment type="caution">
    <text evidence="5">The sequence shown here is derived from an EMBL/GenBank/DDBJ whole genome shotgun (WGS) entry which is preliminary data.</text>
</comment>
<evidence type="ECO:0000256" key="2">
    <source>
        <dbReference type="ARBA" id="ARBA00022801"/>
    </source>
</evidence>
<dbReference type="CDD" id="cd04685">
    <property type="entry name" value="NUDIX_Hydrolase"/>
    <property type="match status" value="1"/>
</dbReference>
<evidence type="ECO:0000313" key="5">
    <source>
        <dbReference type="EMBL" id="CCH78138.1"/>
    </source>
</evidence>
<dbReference type="PROSITE" id="PS51462">
    <property type="entry name" value="NUDIX"/>
    <property type="match status" value="1"/>
</dbReference>
<dbReference type="SUPFAM" id="SSF55811">
    <property type="entry name" value="Nudix"/>
    <property type="match status" value="1"/>
</dbReference>
<evidence type="ECO:0000256" key="1">
    <source>
        <dbReference type="ARBA" id="ARBA00001946"/>
    </source>
</evidence>
<organism evidence="5 6">
    <name type="scientific">Nostocoides japonicum T1-X7</name>
    <dbReference type="NCBI Taxonomy" id="1194083"/>
    <lineage>
        <taxon>Bacteria</taxon>
        <taxon>Bacillati</taxon>
        <taxon>Actinomycetota</taxon>
        <taxon>Actinomycetes</taxon>
        <taxon>Micrococcales</taxon>
        <taxon>Intrasporangiaceae</taxon>
        <taxon>Nostocoides</taxon>
    </lineage>
</organism>
<dbReference type="Proteomes" id="UP000035721">
    <property type="component" value="Unassembled WGS sequence"/>
</dbReference>
<dbReference type="Gene3D" id="3.90.79.10">
    <property type="entry name" value="Nucleoside Triphosphate Pyrophosphohydrolase"/>
    <property type="match status" value="1"/>
</dbReference>
<accession>A0A077LW12</accession>
<feature type="domain" description="Nudix hydrolase" evidence="4">
    <location>
        <begin position="18"/>
        <end position="163"/>
    </location>
</feature>
<dbReference type="PANTHER" id="PTHR43046:SF12">
    <property type="entry name" value="GDP-MANNOSE MANNOSYL HYDROLASE"/>
    <property type="match status" value="1"/>
</dbReference>
<evidence type="ECO:0000256" key="3">
    <source>
        <dbReference type="ARBA" id="ARBA00022842"/>
    </source>
</evidence>
<dbReference type="InterPro" id="IPR020084">
    <property type="entry name" value="NUDIX_hydrolase_CS"/>
</dbReference>
<reference evidence="5 6" key="1">
    <citation type="journal article" date="2013" name="ISME J.">
        <title>A metabolic model for members of the genus Tetrasphaera involved in enhanced biological phosphorus removal.</title>
        <authorList>
            <person name="Kristiansen R."/>
            <person name="Nguyen H.T.T."/>
            <person name="Saunders A.M."/>
            <person name="Nielsen J.L."/>
            <person name="Wimmer R."/>
            <person name="Le V.Q."/>
            <person name="McIlroy S.J."/>
            <person name="Petrovski S."/>
            <person name="Seviour R.J."/>
            <person name="Calteau A."/>
            <person name="Nielsen K.L."/>
            <person name="Nielsen P.H."/>
        </authorList>
    </citation>
    <scope>NUCLEOTIDE SEQUENCE [LARGE SCALE GENOMIC DNA]</scope>
    <source>
        <strain evidence="5 6">T1-X7</strain>
    </source>
</reference>
<dbReference type="RefSeq" id="WP_235432473.1">
    <property type="nucleotide sequence ID" value="NZ_HF570958.1"/>
</dbReference>
<dbReference type="EMBL" id="CAJB01000177">
    <property type="protein sequence ID" value="CCH78138.1"/>
    <property type="molecule type" value="Genomic_DNA"/>
</dbReference>
<dbReference type="InterPro" id="IPR000086">
    <property type="entry name" value="NUDIX_hydrolase_dom"/>
</dbReference>
<gene>
    <name evidence="5" type="ORF">BN12_2580003</name>
</gene>
<keyword evidence="3" id="KW-0460">Magnesium</keyword>
<evidence type="ECO:0000313" key="6">
    <source>
        <dbReference type="Proteomes" id="UP000035721"/>
    </source>
</evidence>